<dbReference type="InterPro" id="IPR036388">
    <property type="entry name" value="WH-like_DNA-bd_sf"/>
</dbReference>
<reference evidence="3" key="1">
    <citation type="journal article" date="2019" name="Int. J. Syst. Evol. Microbiol.">
        <title>The Global Catalogue of Microorganisms (GCM) 10K type strain sequencing project: providing services to taxonomists for standard genome sequencing and annotation.</title>
        <authorList>
            <consortium name="The Broad Institute Genomics Platform"/>
            <consortium name="The Broad Institute Genome Sequencing Center for Infectious Disease"/>
            <person name="Wu L."/>
            <person name="Ma J."/>
        </authorList>
    </citation>
    <scope>NUCLEOTIDE SEQUENCE [LARGE SCALE GENOMIC DNA]</scope>
    <source>
        <strain evidence="3">JCM 11650</strain>
    </source>
</reference>
<dbReference type="RefSeq" id="WP_343906479.1">
    <property type="nucleotide sequence ID" value="NZ_BAAAIS010000006.1"/>
</dbReference>
<organism evidence="2 3">
    <name type="scientific">Brachybacterium rhamnosum</name>
    <dbReference type="NCBI Taxonomy" id="173361"/>
    <lineage>
        <taxon>Bacteria</taxon>
        <taxon>Bacillati</taxon>
        <taxon>Actinomycetota</taxon>
        <taxon>Actinomycetes</taxon>
        <taxon>Micrococcales</taxon>
        <taxon>Dermabacteraceae</taxon>
        <taxon>Brachybacterium</taxon>
    </lineage>
</organism>
<sequence length="386" mass="40026">MTAAATDLPAAPGSPSAAAVYEHLVRRGPHARTDLAAVLGLSHPTLTRLARELLENGLLRELPPRPQAKGRPQLPLDVAEEHVRLIGVKITATAVHTSVVTVRGQSLEELAAPLRRKDPDAVIATVTELCEALRSSHPRIAGVGIGLGGRVDDDGVVAPAELLGWEGPVPLRERLEQALGLPVSVRNDIHALLEGLAWFGAGRRHDSFVAITVGAGVAVGTVEGGVVRRGAGHTAGLTGALTTVTRDGRGVRLMDVACNDAVIEAGRERGVPGAGTGTPEQRLQAVLDAVRAGDPAARELAAEVGHAVAVSAAGVLGVLDPEALLLGGESVGLLRDDPAFAETLRALLPAQQQDVVVRYLPDDFEDWARGAAVIAARRFITGTGPV</sequence>
<keyword evidence="3" id="KW-1185">Reference proteome</keyword>
<dbReference type="PANTHER" id="PTHR18964">
    <property type="entry name" value="ROK (REPRESSOR, ORF, KINASE) FAMILY"/>
    <property type="match status" value="1"/>
</dbReference>
<dbReference type="SUPFAM" id="SSF46785">
    <property type="entry name" value="Winged helix' DNA-binding domain"/>
    <property type="match status" value="1"/>
</dbReference>
<proteinExistence type="inferred from homology"/>
<evidence type="ECO:0000313" key="3">
    <source>
        <dbReference type="Proteomes" id="UP001597280"/>
    </source>
</evidence>
<dbReference type="Gene3D" id="3.30.420.40">
    <property type="match status" value="2"/>
</dbReference>
<dbReference type="Pfam" id="PF00480">
    <property type="entry name" value="ROK"/>
    <property type="match status" value="1"/>
</dbReference>
<evidence type="ECO:0000256" key="1">
    <source>
        <dbReference type="ARBA" id="ARBA00006479"/>
    </source>
</evidence>
<dbReference type="Gene3D" id="1.10.10.10">
    <property type="entry name" value="Winged helix-like DNA-binding domain superfamily/Winged helix DNA-binding domain"/>
    <property type="match status" value="1"/>
</dbReference>
<dbReference type="Proteomes" id="UP001597280">
    <property type="component" value="Unassembled WGS sequence"/>
</dbReference>
<comment type="similarity">
    <text evidence="1">Belongs to the ROK (NagC/XylR) family.</text>
</comment>
<dbReference type="PANTHER" id="PTHR18964:SF149">
    <property type="entry name" value="BIFUNCTIONAL UDP-N-ACETYLGLUCOSAMINE 2-EPIMERASE_N-ACETYLMANNOSAMINE KINASE"/>
    <property type="match status" value="1"/>
</dbReference>
<accession>A0ABW4Q4F1</accession>
<gene>
    <name evidence="2" type="ORF">ACFSDA_16475</name>
</gene>
<protein>
    <submittedName>
        <fullName evidence="2">ROK family transcriptional regulator</fullName>
    </submittedName>
</protein>
<evidence type="ECO:0000313" key="2">
    <source>
        <dbReference type="EMBL" id="MFD1836656.1"/>
    </source>
</evidence>
<dbReference type="InterPro" id="IPR036390">
    <property type="entry name" value="WH_DNA-bd_sf"/>
</dbReference>
<name>A0ABW4Q4F1_9MICO</name>
<dbReference type="InterPro" id="IPR043129">
    <property type="entry name" value="ATPase_NBD"/>
</dbReference>
<dbReference type="EMBL" id="JBHUFL010000011">
    <property type="protein sequence ID" value="MFD1836656.1"/>
    <property type="molecule type" value="Genomic_DNA"/>
</dbReference>
<dbReference type="InterPro" id="IPR000600">
    <property type="entry name" value="ROK"/>
</dbReference>
<comment type="caution">
    <text evidence="2">The sequence shown here is derived from an EMBL/GenBank/DDBJ whole genome shotgun (WGS) entry which is preliminary data.</text>
</comment>
<dbReference type="SUPFAM" id="SSF53067">
    <property type="entry name" value="Actin-like ATPase domain"/>
    <property type="match status" value="1"/>
</dbReference>